<dbReference type="FunFam" id="2.170.130.10:FF:000003">
    <property type="entry name" value="SusC/RagA family TonB-linked outer membrane protein"/>
    <property type="match status" value="1"/>
</dbReference>
<dbReference type="InterPro" id="IPR037066">
    <property type="entry name" value="Plug_dom_sf"/>
</dbReference>
<evidence type="ECO:0000256" key="7">
    <source>
        <dbReference type="ARBA" id="ARBA00023237"/>
    </source>
</evidence>
<keyword evidence="3 8" id="KW-1134">Transmembrane beta strand</keyword>
<dbReference type="Pfam" id="PF07715">
    <property type="entry name" value="Plug"/>
    <property type="match status" value="1"/>
</dbReference>
<evidence type="ECO:0000259" key="12">
    <source>
        <dbReference type="Pfam" id="PF07715"/>
    </source>
</evidence>
<gene>
    <name evidence="13" type="ORF">HMPREF1535_00868</name>
</gene>
<dbReference type="InterPro" id="IPR039426">
    <property type="entry name" value="TonB-dep_rcpt-like"/>
</dbReference>
<evidence type="ECO:0000313" key="14">
    <source>
        <dbReference type="Proteomes" id="UP000033047"/>
    </source>
</evidence>
<dbReference type="FunFam" id="2.60.40.1120:FF:000003">
    <property type="entry name" value="Outer membrane protein Omp121"/>
    <property type="match status" value="1"/>
</dbReference>
<sequence length="1067" mass="118343">MTKDFNRFYLSKQMFLGATLLLASVGLATASPATGTTGTALPNPVAASPQQAKYIINGVVEDQFGPIAGANVVEKGTTNGTITDMDGNFTLEVSPNSVLVVSFIGFKEQQIPVNNQKSLRIKLSEDSQALDEVVVVGYGTQKKVNLSGSVTSVNVSEMAESRPLTNISTALAGTAPGVQITSSNNIPSNNGDADIKVRGQGTLNNSSPLVIIDGVEGNLNSVSPQDVETVSVLKDAASSAIYGSRAANGVILITTKSGKAGRMKIDYTGYVSFQSLNKPYDVVTDYASYMEYMNEGMRNSNKPEPFSQNVINLWREKSKDPNGLNEHGIPNYLAYPNSDIFDVYETGVSHQHSLSATGGSEKVTYYTSFNYLNNPGILENCGYERFSLRANIDSQVKDWLKIGVNLSGYTANTTPVSENINDIYTYGLTGGNPGIAYLDDQNRLGINANNEDDPQNATNNPYNRLRNVSGNIGINTLKTRMYAILTPLKGLTIQGSYTYDYYDKQKDSKPNFVPMYNFQTNTLYTDGVGQTSIYNYNEKTYRNFMDAIARYERNYLNNRLSTNIMIGASQEQYKRSYFSATRKDLLDPSLGVIGGAIGESSSTGNVTEWAMRSFFGRINLGWDDKYLLEANLRADGSSRFQKDNRWGYFPSFSAAWRISEENFMKDFTWLDNLKIRGSYGSLGNNTLGSNRDNDGNYLSQSLYAQTNYVLGRAVAMGLSQTAIANANLSWETTYITNLGVDYNMFSNRLSGSLEFFNKKTDGILIDLPAPMVHGNATIPKQNAAQVTNKGVEFSVNWSDRVGKDFDYNVGFNFTYIKNNVDKFKGDEPSYDGARMLKEGLPIWSLYVREIDRIIQTDADLALVETMLNNPEVEGKVVFPYGVPQKGDILYKDLNGDGLVNDDDRTVIGNGKNPTFTYGVNLGFNWKGIDFSTLIQGVAGIKDVYLSNLYKSGVRQGYQMNQEVIDGRWYEGRTDASYPRLLDYSDTRNEQYSDFWVASKAYLKIRNITLGYTLPSQWTKVAYMDRVRVYGSLENFFTFSKWKGYDPEVSGVTYPTMRQAVIGINVTF</sequence>
<comment type="caution">
    <text evidence="13">The sequence shown here is derived from an EMBL/GenBank/DDBJ whole genome shotgun (WGS) entry which is preliminary data.</text>
</comment>
<dbReference type="EMBL" id="AQHV01000004">
    <property type="protein sequence ID" value="KKB59040.1"/>
    <property type="molecule type" value="Genomic_DNA"/>
</dbReference>
<dbReference type="HOGENOM" id="CLU_004317_1_1_10"/>
<feature type="domain" description="TonB-dependent receptor plug" evidence="12">
    <location>
        <begin position="143"/>
        <end position="250"/>
    </location>
</feature>
<protein>
    <submittedName>
        <fullName evidence="13">SusC/RagA family TonB-linked outer membrane protein</fullName>
    </submittedName>
</protein>
<evidence type="ECO:0000259" key="11">
    <source>
        <dbReference type="Pfam" id="PF00593"/>
    </source>
</evidence>
<dbReference type="Pfam" id="PF13715">
    <property type="entry name" value="CarbopepD_reg_2"/>
    <property type="match status" value="1"/>
</dbReference>
<evidence type="ECO:0000256" key="4">
    <source>
        <dbReference type="ARBA" id="ARBA00022692"/>
    </source>
</evidence>
<dbReference type="NCBIfam" id="TIGR04056">
    <property type="entry name" value="OMP_RagA_SusC"/>
    <property type="match status" value="1"/>
</dbReference>
<evidence type="ECO:0000256" key="1">
    <source>
        <dbReference type="ARBA" id="ARBA00004571"/>
    </source>
</evidence>
<reference evidence="13 14" key="1">
    <citation type="submission" date="2013-04" db="EMBL/GenBank/DDBJ databases">
        <title>The Genome Sequence of Parabacteroides goldsteinii DSM 19448.</title>
        <authorList>
            <consortium name="The Broad Institute Genomics Platform"/>
            <person name="Earl A."/>
            <person name="Ward D."/>
            <person name="Feldgarden M."/>
            <person name="Gevers D."/>
            <person name="Martens E."/>
            <person name="Sakamoto M."/>
            <person name="Benno Y."/>
            <person name="Song Y."/>
            <person name="Liu C."/>
            <person name="Lee J."/>
            <person name="Bolanos M."/>
            <person name="Vaisanen M.L."/>
            <person name="Finegold S.M."/>
            <person name="Walker B."/>
            <person name="Young S."/>
            <person name="Zeng Q."/>
            <person name="Gargeya S."/>
            <person name="Fitzgerald M."/>
            <person name="Haas B."/>
            <person name="Abouelleil A."/>
            <person name="Allen A.W."/>
            <person name="Alvarado L."/>
            <person name="Arachchi H.M."/>
            <person name="Berlin A.M."/>
            <person name="Chapman S.B."/>
            <person name="Gainer-Dewar J."/>
            <person name="Goldberg J."/>
            <person name="Griggs A."/>
            <person name="Gujja S."/>
            <person name="Hansen M."/>
            <person name="Howarth C."/>
            <person name="Imamovic A."/>
            <person name="Ireland A."/>
            <person name="Larimer J."/>
            <person name="McCowan C."/>
            <person name="Murphy C."/>
            <person name="Pearson M."/>
            <person name="Poon T.W."/>
            <person name="Priest M."/>
            <person name="Roberts A."/>
            <person name="Saif S."/>
            <person name="Shea T."/>
            <person name="Sisk P."/>
            <person name="Sykes S."/>
            <person name="Wortman J."/>
            <person name="Nusbaum C."/>
            <person name="Birren B."/>
        </authorList>
    </citation>
    <scope>NUCLEOTIDE SEQUENCE [LARGE SCALE GENOMIC DNA]</scope>
    <source>
        <strain evidence="13 14">DSM 19448</strain>
    </source>
</reference>
<dbReference type="GO" id="GO:0009279">
    <property type="term" value="C:cell outer membrane"/>
    <property type="evidence" value="ECO:0007669"/>
    <property type="project" value="UniProtKB-SubCell"/>
</dbReference>
<keyword evidence="10" id="KW-0732">Signal</keyword>
<dbReference type="Gene3D" id="2.170.130.10">
    <property type="entry name" value="TonB-dependent receptor, plug domain"/>
    <property type="match status" value="1"/>
</dbReference>
<dbReference type="STRING" id="927665.HMPREF1535_00868"/>
<dbReference type="RefSeq" id="WP_046145378.1">
    <property type="nucleotide sequence ID" value="NZ_KQ033912.1"/>
</dbReference>
<evidence type="ECO:0000256" key="8">
    <source>
        <dbReference type="PROSITE-ProRule" id="PRU01360"/>
    </source>
</evidence>
<dbReference type="Pfam" id="PF00593">
    <property type="entry name" value="TonB_dep_Rec_b-barrel"/>
    <property type="match status" value="1"/>
</dbReference>
<dbReference type="InterPro" id="IPR036942">
    <property type="entry name" value="Beta-barrel_TonB_sf"/>
</dbReference>
<dbReference type="InterPro" id="IPR000531">
    <property type="entry name" value="Beta-barrel_TonB"/>
</dbReference>
<dbReference type="SUPFAM" id="SSF56935">
    <property type="entry name" value="Porins"/>
    <property type="match status" value="1"/>
</dbReference>
<organism evidence="13 14">
    <name type="scientific">Parabacteroides goldsteinii DSM 19448 = WAL 12034</name>
    <dbReference type="NCBI Taxonomy" id="927665"/>
    <lineage>
        <taxon>Bacteria</taxon>
        <taxon>Pseudomonadati</taxon>
        <taxon>Bacteroidota</taxon>
        <taxon>Bacteroidia</taxon>
        <taxon>Bacteroidales</taxon>
        <taxon>Tannerellaceae</taxon>
        <taxon>Parabacteroides</taxon>
    </lineage>
</organism>
<keyword evidence="4 8" id="KW-0812">Transmembrane</keyword>
<keyword evidence="6 8" id="KW-0472">Membrane</keyword>
<keyword evidence="5 9" id="KW-0798">TonB box</keyword>
<feature type="domain" description="TonB-dependent receptor-like beta-barrel" evidence="11">
    <location>
        <begin position="436"/>
        <end position="1017"/>
    </location>
</feature>
<dbReference type="InterPro" id="IPR023997">
    <property type="entry name" value="TonB-dep_OMP_SusC/RagA_CS"/>
</dbReference>
<proteinExistence type="inferred from homology"/>
<evidence type="ECO:0000256" key="9">
    <source>
        <dbReference type="RuleBase" id="RU003357"/>
    </source>
</evidence>
<dbReference type="InterPro" id="IPR008969">
    <property type="entry name" value="CarboxyPept-like_regulatory"/>
</dbReference>
<evidence type="ECO:0000256" key="2">
    <source>
        <dbReference type="ARBA" id="ARBA00022448"/>
    </source>
</evidence>
<dbReference type="Proteomes" id="UP000033047">
    <property type="component" value="Unassembled WGS sequence"/>
</dbReference>
<evidence type="ECO:0000256" key="6">
    <source>
        <dbReference type="ARBA" id="ARBA00023136"/>
    </source>
</evidence>
<feature type="chain" id="PRO_5002490299" evidence="10">
    <location>
        <begin position="31"/>
        <end position="1067"/>
    </location>
</feature>
<dbReference type="PROSITE" id="PS52016">
    <property type="entry name" value="TONB_DEPENDENT_REC_3"/>
    <property type="match status" value="1"/>
</dbReference>
<dbReference type="Gene3D" id="2.60.40.1120">
    <property type="entry name" value="Carboxypeptidase-like, regulatory domain"/>
    <property type="match status" value="1"/>
</dbReference>
<evidence type="ECO:0000256" key="3">
    <source>
        <dbReference type="ARBA" id="ARBA00022452"/>
    </source>
</evidence>
<comment type="subcellular location">
    <subcellularLocation>
        <location evidence="1 8">Cell outer membrane</location>
        <topology evidence="1 8">Multi-pass membrane protein</topology>
    </subcellularLocation>
</comment>
<dbReference type="NCBIfam" id="TIGR04057">
    <property type="entry name" value="SusC_RagA_signa"/>
    <property type="match status" value="1"/>
</dbReference>
<evidence type="ECO:0000313" key="13">
    <source>
        <dbReference type="EMBL" id="KKB59040.1"/>
    </source>
</evidence>
<name>A0A0F5JNA0_9BACT</name>
<dbReference type="AlphaFoldDB" id="A0A0F5JNA0"/>
<comment type="similarity">
    <text evidence="8 9">Belongs to the TonB-dependent receptor family.</text>
</comment>
<dbReference type="InterPro" id="IPR023996">
    <property type="entry name" value="TonB-dep_OMP_SusC/RagA"/>
</dbReference>
<keyword evidence="2 8" id="KW-0813">Transport</keyword>
<dbReference type="PATRIC" id="fig|927665.4.peg.887"/>
<accession>A0A0F5JNA0</accession>
<feature type="signal peptide" evidence="10">
    <location>
        <begin position="1"/>
        <end position="30"/>
    </location>
</feature>
<dbReference type="Gene3D" id="2.40.170.20">
    <property type="entry name" value="TonB-dependent receptor, beta-barrel domain"/>
    <property type="match status" value="1"/>
</dbReference>
<evidence type="ECO:0000256" key="5">
    <source>
        <dbReference type="ARBA" id="ARBA00023077"/>
    </source>
</evidence>
<dbReference type="SUPFAM" id="SSF49464">
    <property type="entry name" value="Carboxypeptidase regulatory domain-like"/>
    <property type="match status" value="1"/>
</dbReference>
<keyword evidence="7 8" id="KW-0998">Cell outer membrane</keyword>
<evidence type="ECO:0000256" key="10">
    <source>
        <dbReference type="SAM" id="SignalP"/>
    </source>
</evidence>
<dbReference type="InterPro" id="IPR012910">
    <property type="entry name" value="Plug_dom"/>
</dbReference>